<name>A0A369AFD1_9FIRM</name>
<keyword evidence="2" id="KW-1185">Reference proteome</keyword>
<proteinExistence type="predicted"/>
<dbReference type="EMBL" id="QPJT01000047">
    <property type="protein sequence ID" value="RCX07891.1"/>
    <property type="molecule type" value="Genomic_DNA"/>
</dbReference>
<dbReference type="AlphaFoldDB" id="A0A369AFD1"/>
<evidence type="ECO:0000313" key="2">
    <source>
        <dbReference type="Proteomes" id="UP000253034"/>
    </source>
</evidence>
<sequence>MLDIKLETKGDLFELLRQLPEQERWAAMGVINRLQDGKIDVDKATEEIKQLFLRSGMAHE</sequence>
<reference evidence="1 2" key="1">
    <citation type="submission" date="2018-07" db="EMBL/GenBank/DDBJ databases">
        <title>Genomic Encyclopedia of Type Strains, Phase IV (KMG-IV): sequencing the most valuable type-strain genomes for metagenomic binning, comparative biology and taxonomic classification.</title>
        <authorList>
            <person name="Goeker M."/>
        </authorList>
    </citation>
    <scope>NUCLEOTIDE SEQUENCE [LARGE SCALE GENOMIC DNA]</scope>
    <source>
        <strain evidence="1 2">DSM 27016</strain>
    </source>
</reference>
<dbReference type="Proteomes" id="UP000253034">
    <property type="component" value="Unassembled WGS sequence"/>
</dbReference>
<dbReference type="RefSeq" id="WP_114300331.1">
    <property type="nucleotide sequence ID" value="NZ_QPJT01000047.1"/>
</dbReference>
<protein>
    <submittedName>
        <fullName evidence="1">Uncharacterized protein</fullName>
    </submittedName>
</protein>
<accession>A0A369AFD1</accession>
<dbReference type="OrthoDB" id="7229284at2"/>
<organism evidence="1 2">
    <name type="scientific">Anaerobacterium chartisolvens</name>
    <dbReference type="NCBI Taxonomy" id="1297424"/>
    <lineage>
        <taxon>Bacteria</taxon>
        <taxon>Bacillati</taxon>
        <taxon>Bacillota</taxon>
        <taxon>Clostridia</taxon>
        <taxon>Eubacteriales</taxon>
        <taxon>Oscillospiraceae</taxon>
        <taxon>Anaerobacterium</taxon>
    </lineage>
</organism>
<gene>
    <name evidence="1" type="ORF">DFR58_14711</name>
</gene>
<evidence type="ECO:0000313" key="1">
    <source>
        <dbReference type="EMBL" id="RCX07891.1"/>
    </source>
</evidence>
<comment type="caution">
    <text evidence="1">The sequence shown here is derived from an EMBL/GenBank/DDBJ whole genome shotgun (WGS) entry which is preliminary data.</text>
</comment>